<accession>A0A392VN57</accession>
<evidence type="ECO:0000256" key="1">
    <source>
        <dbReference type="SAM" id="MobiDB-lite"/>
    </source>
</evidence>
<feature type="region of interest" description="Disordered" evidence="1">
    <location>
        <begin position="1"/>
        <end position="70"/>
    </location>
</feature>
<reference evidence="2 3" key="1">
    <citation type="journal article" date="2018" name="Front. Plant Sci.">
        <title>Red Clover (Trifolium pratense) and Zigzag Clover (T. medium) - A Picture of Genomic Similarities and Differences.</title>
        <authorList>
            <person name="Dluhosova J."/>
            <person name="Istvanek J."/>
            <person name="Nedelnik J."/>
            <person name="Repkova J."/>
        </authorList>
    </citation>
    <scope>NUCLEOTIDE SEQUENCE [LARGE SCALE GENOMIC DNA]</scope>
    <source>
        <strain evidence="3">cv. 10/8</strain>
        <tissue evidence="2">Leaf</tissue>
    </source>
</reference>
<organism evidence="2 3">
    <name type="scientific">Trifolium medium</name>
    <dbReference type="NCBI Taxonomy" id="97028"/>
    <lineage>
        <taxon>Eukaryota</taxon>
        <taxon>Viridiplantae</taxon>
        <taxon>Streptophyta</taxon>
        <taxon>Embryophyta</taxon>
        <taxon>Tracheophyta</taxon>
        <taxon>Spermatophyta</taxon>
        <taxon>Magnoliopsida</taxon>
        <taxon>eudicotyledons</taxon>
        <taxon>Gunneridae</taxon>
        <taxon>Pentapetalae</taxon>
        <taxon>rosids</taxon>
        <taxon>fabids</taxon>
        <taxon>Fabales</taxon>
        <taxon>Fabaceae</taxon>
        <taxon>Papilionoideae</taxon>
        <taxon>50 kb inversion clade</taxon>
        <taxon>NPAAA clade</taxon>
        <taxon>Hologalegina</taxon>
        <taxon>IRL clade</taxon>
        <taxon>Trifolieae</taxon>
        <taxon>Trifolium</taxon>
    </lineage>
</organism>
<proteinExistence type="predicted"/>
<dbReference type="EMBL" id="LXQA011228941">
    <property type="protein sequence ID" value="MCI89838.1"/>
    <property type="molecule type" value="Genomic_DNA"/>
</dbReference>
<protein>
    <submittedName>
        <fullName evidence="2">Uncharacterized protein</fullName>
    </submittedName>
</protein>
<keyword evidence="3" id="KW-1185">Reference proteome</keyword>
<sequence>RKRRRAPRTQPQPEPQGYPEPVAEPQPEDIDVAELQPGTPAHEAAEEEGGEELGEADFQEEEDAVEEAVG</sequence>
<evidence type="ECO:0000313" key="2">
    <source>
        <dbReference type="EMBL" id="MCI89838.1"/>
    </source>
</evidence>
<dbReference type="AlphaFoldDB" id="A0A392VN57"/>
<feature type="non-terminal residue" evidence="2">
    <location>
        <position position="70"/>
    </location>
</feature>
<feature type="non-terminal residue" evidence="2">
    <location>
        <position position="1"/>
    </location>
</feature>
<comment type="caution">
    <text evidence="2">The sequence shown here is derived from an EMBL/GenBank/DDBJ whole genome shotgun (WGS) entry which is preliminary data.</text>
</comment>
<name>A0A392VN57_9FABA</name>
<evidence type="ECO:0000313" key="3">
    <source>
        <dbReference type="Proteomes" id="UP000265520"/>
    </source>
</evidence>
<feature type="compositionally biased region" description="Acidic residues" evidence="1">
    <location>
        <begin position="45"/>
        <end position="70"/>
    </location>
</feature>
<feature type="compositionally biased region" description="Pro residues" evidence="1">
    <location>
        <begin position="10"/>
        <end position="24"/>
    </location>
</feature>
<dbReference type="Proteomes" id="UP000265520">
    <property type="component" value="Unassembled WGS sequence"/>
</dbReference>